<dbReference type="Pfam" id="PF00092">
    <property type="entry name" value="VWA"/>
    <property type="match status" value="1"/>
</dbReference>
<dbReference type="PROSITE" id="PS00022">
    <property type="entry name" value="EGF_1"/>
    <property type="match status" value="3"/>
</dbReference>
<keyword evidence="2" id="KW-0677">Repeat</keyword>
<dbReference type="PROSITE" id="PS01186">
    <property type="entry name" value="EGF_2"/>
    <property type="match status" value="2"/>
</dbReference>
<evidence type="ECO:0000256" key="1">
    <source>
        <dbReference type="ARBA" id="ARBA00022536"/>
    </source>
</evidence>
<dbReference type="PROSITE" id="PS00010">
    <property type="entry name" value="ASX_HYDROXYL"/>
    <property type="match status" value="2"/>
</dbReference>
<accession>M4M6Y8</accession>
<gene>
    <name evidence="8" type="primary">EGF1</name>
</gene>
<name>M4M6Y8_HALDV</name>
<dbReference type="Pfam" id="PF00008">
    <property type="entry name" value="EGF"/>
    <property type="match status" value="2"/>
</dbReference>
<dbReference type="GO" id="GO:0005509">
    <property type="term" value="F:calcium ion binding"/>
    <property type="evidence" value="ECO:0007669"/>
    <property type="project" value="InterPro"/>
</dbReference>
<evidence type="ECO:0000256" key="5">
    <source>
        <dbReference type="SAM" id="SignalP"/>
    </source>
</evidence>
<sequence>MRGFELLLIVHLVYIQVPPGTTLSTTSDTYTTYLPALPTRQTTLPRVQTTLPRVQTTLPRVQTTLPRVQTTLPSVQTTLPSVQFCGPHDPCQPGGYCHNTTSGYRCRCLLGYKGDNCSIEYEPCNISPCQNGGLCQYNRTIGHLSCLCPAGFTGFFCGSAVVKSHCSGSSPCMNGGICNDTGDSYTCECPYGTTGSLCETVCNRSKIDLLLIEDASPSVTKTEDYEAMKKFETDLINDTRIDLSAIHVAQVVFGEDAKPKFYLRSFQYKEHLLADIANNSIKEHGPTHLIKPILLANLDIFSEKHGDRPDAKMLSSCSQTVGPKTPACSKLLIPSGVRLPFML</sequence>
<evidence type="ECO:0000256" key="3">
    <source>
        <dbReference type="ARBA" id="ARBA00023157"/>
    </source>
</evidence>
<dbReference type="SUPFAM" id="SSF57184">
    <property type="entry name" value="Growth factor receptor domain"/>
    <property type="match status" value="1"/>
</dbReference>
<dbReference type="FunFam" id="2.10.25.10:FF:000118">
    <property type="entry name" value="protein delta homolog 2"/>
    <property type="match status" value="1"/>
</dbReference>
<feature type="domain" description="EGF-like" evidence="6">
    <location>
        <begin position="162"/>
        <end position="199"/>
    </location>
</feature>
<dbReference type="InterPro" id="IPR013032">
    <property type="entry name" value="EGF-like_CS"/>
</dbReference>
<dbReference type="InterPro" id="IPR000152">
    <property type="entry name" value="EGF-type_Asp/Asn_hydroxyl_site"/>
</dbReference>
<evidence type="ECO:0000259" key="6">
    <source>
        <dbReference type="PROSITE" id="PS50026"/>
    </source>
</evidence>
<feature type="disulfide bond" evidence="4">
    <location>
        <begin position="189"/>
        <end position="198"/>
    </location>
</feature>
<feature type="domain" description="EGF-like" evidence="6">
    <location>
        <begin position="120"/>
        <end position="158"/>
    </location>
</feature>
<dbReference type="InterPro" id="IPR002035">
    <property type="entry name" value="VWF_A"/>
</dbReference>
<dbReference type="PROSITE" id="PS50234">
    <property type="entry name" value="VWFA"/>
    <property type="match status" value="1"/>
</dbReference>
<dbReference type="Pfam" id="PF12661">
    <property type="entry name" value="hEGF"/>
    <property type="match status" value="1"/>
</dbReference>
<dbReference type="PANTHER" id="PTHR24049">
    <property type="entry name" value="CRUMBS FAMILY MEMBER"/>
    <property type="match status" value="1"/>
</dbReference>
<dbReference type="EMBL" id="KC206064">
    <property type="protein sequence ID" value="AGG55907.1"/>
    <property type="molecule type" value="mRNA"/>
</dbReference>
<dbReference type="InterPro" id="IPR036465">
    <property type="entry name" value="vWFA_dom_sf"/>
</dbReference>
<evidence type="ECO:0000259" key="7">
    <source>
        <dbReference type="PROSITE" id="PS50234"/>
    </source>
</evidence>
<dbReference type="InterPro" id="IPR009030">
    <property type="entry name" value="Growth_fac_rcpt_cys_sf"/>
</dbReference>
<comment type="caution">
    <text evidence="4">Lacks conserved residue(s) required for the propagation of feature annotation.</text>
</comment>
<proteinExistence type="evidence at transcript level"/>
<feature type="disulfide bond" evidence="4">
    <location>
        <begin position="129"/>
        <end position="146"/>
    </location>
</feature>
<keyword evidence="5" id="KW-0732">Signal</keyword>
<dbReference type="PROSITE" id="PS50026">
    <property type="entry name" value="EGF_3"/>
    <property type="match status" value="3"/>
</dbReference>
<dbReference type="InterPro" id="IPR001881">
    <property type="entry name" value="EGF-like_Ca-bd_dom"/>
</dbReference>
<dbReference type="CDD" id="cd00054">
    <property type="entry name" value="EGF_CA"/>
    <property type="match status" value="3"/>
</dbReference>
<organism evidence="8">
    <name type="scientific">Haliotis diversicolor</name>
    <name type="common">Abalone</name>
    <name type="synonym">Sulculus diversicolor</name>
    <dbReference type="NCBI Taxonomy" id="36095"/>
    <lineage>
        <taxon>Eukaryota</taxon>
        <taxon>Metazoa</taxon>
        <taxon>Spiralia</taxon>
        <taxon>Lophotrochozoa</taxon>
        <taxon>Mollusca</taxon>
        <taxon>Gastropoda</taxon>
        <taxon>Vetigastropoda</taxon>
        <taxon>Lepetellida</taxon>
        <taxon>Haliotoidea</taxon>
        <taxon>Haliotidae</taxon>
        <taxon>Haliotis</taxon>
    </lineage>
</organism>
<dbReference type="AlphaFoldDB" id="M4M6Y8"/>
<feature type="chain" id="PRO_5012542488" evidence="5">
    <location>
        <begin position="16"/>
        <end position="343"/>
    </location>
</feature>
<dbReference type="Gene3D" id="2.10.25.10">
    <property type="entry name" value="Laminin"/>
    <property type="match status" value="3"/>
</dbReference>
<feature type="disulfide bond" evidence="4">
    <location>
        <begin position="108"/>
        <end position="117"/>
    </location>
</feature>
<keyword evidence="3 4" id="KW-1015">Disulfide bond</keyword>
<reference evidence="8" key="1">
    <citation type="submission" date="2012-11" db="EMBL/GenBank/DDBJ databases">
        <title>Molecular cloning and expression analysis of HdEGF1 from a gastropod abalone, Haliotis diversicolor.</title>
        <authorList>
            <person name="Zhang J."/>
        </authorList>
    </citation>
    <scope>NUCLEOTIDE SEQUENCE</scope>
</reference>
<keyword evidence="1 4" id="KW-0245">EGF-like domain</keyword>
<evidence type="ECO:0000256" key="2">
    <source>
        <dbReference type="ARBA" id="ARBA00022737"/>
    </source>
</evidence>
<dbReference type="SUPFAM" id="SSF53300">
    <property type="entry name" value="vWA-like"/>
    <property type="match status" value="1"/>
</dbReference>
<evidence type="ECO:0000256" key="4">
    <source>
        <dbReference type="PROSITE-ProRule" id="PRU00076"/>
    </source>
</evidence>
<dbReference type="SMART" id="SM00181">
    <property type="entry name" value="EGF"/>
    <property type="match status" value="3"/>
</dbReference>
<dbReference type="Gene3D" id="3.40.50.410">
    <property type="entry name" value="von Willebrand factor, type A domain"/>
    <property type="match status" value="1"/>
</dbReference>
<protein>
    <submittedName>
        <fullName evidence="8">EGF-CA vWFA protein</fullName>
    </submittedName>
</protein>
<feature type="disulfide bond" evidence="4">
    <location>
        <begin position="148"/>
        <end position="157"/>
    </location>
</feature>
<dbReference type="InterPro" id="IPR051022">
    <property type="entry name" value="Notch_Cell-Fate_Det"/>
</dbReference>
<dbReference type="SMART" id="SM00179">
    <property type="entry name" value="EGF_CA"/>
    <property type="match status" value="3"/>
</dbReference>
<feature type="domain" description="VWFA" evidence="7">
    <location>
        <begin position="208"/>
        <end position="314"/>
    </location>
</feature>
<feature type="signal peptide" evidence="5">
    <location>
        <begin position="1"/>
        <end position="15"/>
    </location>
</feature>
<feature type="domain" description="EGF-like" evidence="6">
    <location>
        <begin position="81"/>
        <end position="118"/>
    </location>
</feature>
<evidence type="ECO:0000313" key="8">
    <source>
        <dbReference type="EMBL" id="AGG55907.1"/>
    </source>
</evidence>
<dbReference type="InterPro" id="IPR000742">
    <property type="entry name" value="EGF"/>
</dbReference>